<name>A0ABV7PWZ7_9ACTN</name>
<dbReference type="RefSeq" id="WP_387971263.1">
    <property type="nucleotide sequence ID" value="NZ_JBHRWO010000005.1"/>
</dbReference>
<keyword evidence="1" id="KW-0812">Transmembrane</keyword>
<protein>
    <recommendedName>
        <fullName evidence="4">DUF4352 domain-containing protein</fullName>
    </recommendedName>
</protein>
<evidence type="ECO:0000313" key="2">
    <source>
        <dbReference type="EMBL" id="MFC3491790.1"/>
    </source>
</evidence>
<keyword evidence="1" id="KW-0472">Membrane</keyword>
<evidence type="ECO:0000313" key="3">
    <source>
        <dbReference type="Proteomes" id="UP001595712"/>
    </source>
</evidence>
<gene>
    <name evidence="2" type="ORF">ACFO8M_04720</name>
</gene>
<feature type="transmembrane region" description="Helical" evidence="1">
    <location>
        <begin position="20"/>
        <end position="39"/>
    </location>
</feature>
<dbReference type="EMBL" id="JBHRWO010000005">
    <property type="protein sequence ID" value="MFC3491790.1"/>
    <property type="molecule type" value="Genomic_DNA"/>
</dbReference>
<evidence type="ECO:0000256" key="1">
    <source>
        <dbReference type="SAM" id="Phobius"/>
    </source>
</evidence>
<sequence>MTPSPESAAPRRPRIADGVFALGLAVSILVLLLSPLWTVDPANFIEPRTLGDADPVLPERLEVGDYAALAEVRPEEEPPAVATVAVEEFGYDISVDGTALTWGASIRNTHSDYAAKFGLQVSVDGDFLYEDGESVYGTMTLPGGDIQTGGSLYLSDDFPSEPVVEIKVVELEWFAFDGETPPEPQSSPLTARVDGIDEGDEPHGQMRFSVTITNSAAHALDPRLSAVFRRADGTLVGGANVYVRLVVPPGESIREFRIWKQDVPAGADLSLTEFVPTW</sequence>
<comment type="caution">
    <text evidence="2">The sequence shown here is derived from an EMBL/GenBank/DDBJ whole genome shotgun (WGS) entry which is preliminary data.</text>
</comment>
<evidence type="ECO:0008006" key="4">
    <source>
        <dbReference type="Google" id="ProtNLM"/>
    </source>
</evidence>
<organism evidence="2 3">
    <name type="scientific">Glycomyces rhizosphaerae</name>
    <dbReference type="NCBI Taxonomy" id="2054422"/>
    <lineage>
        <taxon>Bacteria</taxon>
        <taxon>Bacillati</taxon>
        <taxon>Actinomycetota</taxon>
        <taxon>Actinomycetes</taxon>
        <taxon>Glycomycetales</taxon>
        <taxon>Glycomycetaceae</taxon>
        <taxon>Glycomyces</taxon>
    </lineage>
</organism>
<accession>A0ABV7PWZ7</accession>
<reference evidence="3" key="1">
    <citation type="journal article" date="2019" name="Int. J. Syst. Evol. Microbiol.">
        <title>The Global Catalogue of Microorganisms (GCM) 10K type strain sequencing project: providing services to taxonomists for standard genome sequencing and annotation.</title>
        <authorList>
            <consortium name="The Broad Institute Genomics Platform"/>
            <consortium name="The Broad Institute Genome Sequencing Center for Infectious Disease"/>
            <person name="Wu L."/>
            <person name="Ma J."/>
        </authorList>
    </citation>
    <scope>NUCLEOTIDE SEQUENCE [LARGE SCALE GENOMIC DNA]</scope>
    <source>
        <strain evidence="3">CGMCC 4.7396</strain>
    </source>
</reference>
<dbReference type="Proteomes" id="UP001595712">
    <property type="component" value="Unassembled WGS sequence"/>
</dbReference>
<keyword evidence="3" id="KW-1185">Reference proteome</keyword>
<proteinExistence type="predicted"/>
<keyword evidence="1" id="KW-1133">Transmembrane helix</keyword>